<dbReference type="CDD" id="cd00200">
    <property type="entry name" value="WD40"/>
    <property type="match status" value="1"/>
</dbReference>
<feature type="repeat" description="WD" evidence="3">
    <location>
        <begin position="94"/>
        <end position="135"/>
    </location>
</feature>
<dbReference type="PROSITE" id="PS00678">
    <property type="entry name" value="WD_REPEATS_1"/>
    <property type="match status" value="3"/>
</dbReference>
<reference evidence="5 6" key="1">
    <citation type="journal article" date="2013" name="Curr. Biol.">
        <title>The Genome of the Foraminiferan Reticulomyxa filosa.</title>
        <authorList>
            <person name="Glockner G."/>
            <person name="Hulsmann N."/>
            <person name="Schleicher M."/>
            <person name="Noegel A.A."/>
            <person name="Eichinger L."/>
            <person name="Gallinger C."/>
            <person name="Pawlowski J."/>
            <person name="Sierra R."/>
            <person name="Euteneuer U."/>
            <person name="Pillet L."/>
            <person name="Moustafa A."/>
            <person name="Platzer M."/>
            <person name="Groth M."/>
            <person name="Szafranski K."/>
            <person name="Schliwa M."/>
        </authorList>
    </citation>
    <scope>NUCLEOTIDE SEQUENCE [LARGE SCALE GENOMIC DNA]</scope>
</reference>
<dbReference type="SMART" id="SM00320">
    <property type="entry name" value="WD40"/>
    <property type="match status" value="6"/>
</dbReference>
<accession>X6NVU4</accession>
<dbReference type="PANTHER" id="PTHR19879:SF9">
    <property type="entry name" value="TRANSCRIPTION INITIATION FACTOR TFIID SUBUNIT 5"/>
    <property type="match status" value="1"/>
</dbReference>
<evidence type="ECO:0000256" key="1">
    <source>
        <dbReference type="ARBA" id="ARBA00022574"/>
    </source>
</evidence>
<dbReference type="Gene3D" id="2.130.10.10">
    <property type="entry name" value="YVTN repeat-like/Quinoprotein amine dehydrogenase"/>
    <property type="match status" value="2"/>
</dbReference>
<gene>
    <name evidence="5" type="ORF">RFI_07172</name>
</gene>
<feature type="repeat" description="WD" evidence="3">
    <location>
        <begin position="10"/>
        <end position="51"/>
    </location>
</feature>
<dbReference type="InterPro" id="IPR020472">
    <property type="entry name" value="WD40_PAC1"/>
</dbReference>
<evidence type="ECO:0000256" key="4">
    <source>
        <dbReference type="SAM" id="MobiDB-lite"/>
    </source>
</evidence>
<dbReference type="SUPFAM" id="SSF50978">
    <property type="entry name" value="WD40 repeat-like"/>
    <property type="match status" value="1"/>
</dbReference>
<feature type="region of interest" description="Disordered" evidence="4">
    <location>
        <begin position="390"/>
        <end position="421"/>
    </location>
</feature>
<dbReference type="OrthoDB" id="308449at2759"/>
<evidence type="ECO:0000256" key="2">
    <source>
        <dbReference type="ARBA" id="ARBA00022737"/>
    </source>
</evidence>
<evidence type="ECO:0000313" key="5">
    <source>
        <dbReference type="EMBL" id="ETO29944.1"/>
    </source>
</evidence>
<feature type="repeat" description="WD" evidence="3">
    <location>
        <begin position="203"/>
        <end position="244"/>
    </location>
</feature>
<dbReference type="EMBL" id="ASPP01005759">
    <property type="protein sequence ID" value="ETO29944.1"/>
    <property type="molecule type" value="Genomic_DNA"/>
</dbReference>
<feature type="repeat" description="WD" evidence="3">
    <location>
        <begin position="52"/>
        <end position="93"/>
    </location>
</feature>
<keyword evidence="6" id="KW-1185">Reference proteome</keyword>
<organism evidence="5 6">
    <name type="scientific">Reticulomyxa filosa</name>
    <dbReference type="NCBI Taxonomy" id="46433"/>
    <lineage>
        <taxon>Eukaryota</taxon>
        <taxon>Sar</taxon>
        <taxon>Rhizaria</taxon>
        <taxon>Retaria</taxon>
        <taxon>Foraminifera</taxon>
        <taxon>Monothalamids</taxon>
        <taxon>Reticulomyxidae</taxon>
        <taxon>Reticulomyxa</taxon>
    </lineage>
</organism>
<sequence>MKYFKPLKVLQGHLSPINSIKFSPDGICFVSASQDKTIRIWNMRLGKEIHILLGHLDAVNDARFSPTCESIVSCSDDKTVRLWDVDLGKEKKILEGHLGSISRVQFSPDGKMLVSSSSDGTIRLWDVVSGRELQCLQEIPNIVTDVQFSPDGQTVVSLAKDFAIVIWDTIRLQFSFDGCLLCVADGETIRLLNVKSGREIKKLLRHSGNINDVQFSPDGKTIVSCSNDNAIQLWDLKSGLEIQELNGHSNSVTGIDISPDGSILYKTLIQACKRLNVTPFLQMSSAKKVIFFSFSKNTPNGENENNNKKKKKNKKKIKCKRDFLSSNNVFIYVWFLSDRSIGDTNTFNFNSRWRLLECVLQLVINSRVAPPKQGVVKFFAKSECTTEKNAVDSSVNPGSKNPPKKSQDKANQIAAKSDHSNDRRLSYVRQHLTGAVNDRRCRFLFDCLYRFHMRLHARPSRHKMIGVQLL</sequence>
<evidence type="ECO:0000256" key="3">
    <source>
        <dbReference type="PROSITE-ProRule" id="PRU00221"/>
    </source>
</evidence>
<dbReference type="Proteomes" id="UP000023152">
    <property type="component" value="Unassembled WGS sequence"/>
</dbReference>
<evidence type="ECO:0000313" key="6">
    <source>
        <dbReference type="Proteomes" id="UP000023152"/>
    </source>
</evidence>
<dbReference type="PANTHER" id="PTHR19879">
    <property type="entry name" value="TRANSCRIPTION INITIATION FACTOR TFIID"/>
    <property type="match status" value="1"/>
</dbReference>
<keyword evidence="1 3" id="KW-0853">WD repeat</keyword>
<comment type="caution">
    <text evidence="5">The sequence shown here is derived from an EMBL/GenBank/DDBJ whole genome shotgun (WGS) entry which is preliminary data.</text>
</comment>
<dbReference type="InterPro" id="IPR015943">
    <property type="entry name" value="WD40/YVTN_repeat-like_dom_sf"/>
</dbReference>
<feature type="repeat" description="WD" evidence="3">
    <location>
        <begin position="136"/>
        <end position="168"/>
    </location>
</feature>
<dbReference type="Pfam" id="PF00400">
    <property type="entry name" value="WD40"/>
    <property type="match status" value="6"/>
</dbReference>
<feature type="non-terminal residue" evidence="5">
    <location>
        <position position="470"/>
    </location>
</feature>
<dbReference type="InterPro" id="IPR036322">
    <property type="entry name" value="WD40_repeat_dom_sf"/>
</dbReference>
<dbReference type="AlphaFoldDB" id="X6NVU4"/>
<dbReference type="PRINTS" id="PR00320">
    <property type="entry name" value="GPROTEINBRPT"/>
</dbReference>
<dbReference type="PROSITE" id="PS50294">
    <property type="entry name" value="WD_REPEATS_REGION"/>
    <property type="match status" value="5"/>
</dbReference>
<proteinExistence type="predicted"/>
<protein>
    <submittedName>
        <fullName evidence="5">WD-40 repeat protein</fullName>
    </submittedName>
</protein>
<dbReference type="PROSITE" id="PS50082">
    <property type="entry name" value="WD_REPEATS_2"/>
    <property type="match status" value="5"/>
</dbReference>
<keyword evidence="2" id="KW-0677">Repeat</keyword>
<dbReference type="InterPro" id="IPR001680">
    <property type="entry name" value="WD40_rpt"/>
</dbReference>
<name>X6NVU4_RETFI</name>
<dbReference type="InterPro" id="IPR019775">
    <property type="entry name" value="WD40_repeat_CS"/>
</dbReference>